<name>A0A922P241_9HYPH</name>
<protein>
    <recommendedName>
        <fullName evidence="5">DUF930 domain-containing protein</fullName>
    </recommendedName>
</protein>
<sequence>MQDEPDKPRNDMGWGIPASILVHVVLAAILIFGLPLELPQPPEEEEAVSVEIVEPPPEPEPPEPEKPEAEEPEPPAPPEPEPPAQEEEAEPAPEPPPAPEQPEPQTEPEAQAPEEPAAAAPTPVLRPVIEFGEETTGPEVSADGDASAEERAPPEPTEEPAEVVEPEAPDVLAAVPDSSPDTAAAAPAPPEAVEAAPEAAAEAESAEMPLVALTEATTLFSEAITDDPVAQTAMGNLPRGLRATQLCETELTEQLRNASPSRDPDFIPRSPLADGNILELRQTAFRSQGQWYDLSFRCEINEDATKVMGFAFKIGAPVPRSEWRGRGFPGS</sequence>
<gene>
    <name evidence="3" type="ORF">GV68_21580</name>
</gene>
<dbReference type="OrthoDB" id="9804158at2"/>
<evidence type="ECO:0000313" key="4">
    <source>
        <dbReference type="Proteomes" id="UP000052167"/>
    </source>
</evidence>
<feature type="transmembrane region" description="Helical" evidence="2">
    <location>
        <begin position="12"/>
        <end position="34"/>
    </location>
</feature>
<organism evidence="3 4">
    <name type="scientific">Pseudorhizobium pelagicum</name>
    <dbReference type="NCBI Taxonomy" id="1509405"/>
    <lineage>
        <taxon>Bacteria</taxon>
        <taxon>Pseudomonadati</taxon>
        <taxon>Pseudomonadota</taxon>
        <taxon>Alphaproteobacteria</taxon>
        <taxon>Hyphomicrobiales</taxon>
        <taxon>Rhizobiaceae</taxon>
        <taxon>Rhizobium/Agrobacterium group</taxon>
        <taxon>Pseudorhizobium</taxon>
    </lineage>
</organism>
<keyword evidence="4" id="KW-1185">Reference proteome</keyword>
<dbReference type="RefSeq" id="WP_051776522.1">
    <property type="nucleotide sequence ID" value="NZ_JOKI01000002.1"/>
</dbReference>
<feature type="compositionally biased region" description="Low complexity" evidence="1">
    <location>
        <begin position="169"/>
        <end position="204"/>
    </location>
</feature>
<dbReference type="Proteomes" id="UP000052167">
    <property type="component" value="Unassembled WGS sequence"/>
</dbReference>
<evidence type="ECO:0008006" key="5">
    <source>
        <dbReference type="Google" id="ProtNLM"/>
    </source>
</evidence>
<keyword evidence="2" id="KW-0812">Transmembrane</keyword>
<feature type="compositionally biased region" description="Pro residues" evidence="1">
    <location>
        <begin position="92"/>
        <end position="102"/>
    </location>
</feature>
<keyword evidence="2" id="KW-0472">Membrane</keyword>
<feature type="compositionally biased region" description="Pro residues" evidence="1">
    <location>
        <begin position="74"/>
        <end position="83"/>
    </location>
</feature>
<accession>A0A922P241</accession>
<proteinExistence type="predicted"/>
<dbReference type="AlphaFoldDB" id="A0A922P241"/>
<dbReference type="EMBL" id="JOKJ01000005">
    <property type="protein sequence ID" value="KEQ09939.1"/>
    <property type="molecule type" value="Genomic_DNA"/>
</dbReference>
<feature type="compositionally biased region" description="Low complexity" evidence="1">
    <location>
        <begin position="103"/>
        <end position="121"/>
    </location>
</feature>
<feature type="compositionally biased region" description="Acidic residues" evidence="1">
    <location>
        <begin position="156"/>
        <end position="168"/>
    </location>
</feature>
<dbReference type="InterPro" id="IPR009273">
    <property type="entry name" value="DUF930"/>
</dbReference>
<evidence type="ECO:0000313" key="3">
    <source>
        <dbReference type="EMBL" id="KEQ09939.1"/>
    </source>
</evidence>
<evidence type="ECO:0000256" key="1">
    <source>
        <dbReference type="SAM" id="MobiDB-lite"/>
    </source>
</evidence>
<feature type="region of interest" description="Disordered" evidence="1">
    <location>
        <begin position="42"/>
        <end position="204"/>
    </location>
</feature>
<evidence type="ECO:0000256" key="2">
    <source>
        <dbReference type="SAM" id="Phobius"/>
    </source>
</evidence>
<keyword evidence="2" id="KW-1133">Transmembrane helix</keyword>
<dbReference type="Pfam" id="PF06059">
    <property type="entry name" value="DUF930"/>
    <property type="match status" value="1"/>
</dbReference>
<comment type="caution">
    <text evidence="3">The sequence shown here is derived from an EMBL/GenBank/DDBJ whole genome shotgun (WGS) entry which is preliminary data.</text>
</comment>
<reference evidence="3 4" key="1">
    <citation type="submission" date="2014-06" db="EMBL/GenBank/DDBJ databases">
        <title>Rhizobium pelagicum/R2-400B4.</title>
        <authorList>
            <person name="Kimes N.E."/>
            <person name="Lopez-Perez M."/>
        </authorList>
    </citation>
    <scope>NUCLEOTIDE SEQUENCE [LARGE SCALE GENOMIC DNA]</scope>
    <source>
        <strain evidence="3 4">R2-400B4</strain>
    </source>
</reference>